<dbReference type="SUPFAM" id="SSF48484">
    <property type="entry name" value="Lipoxigenase"/>
    <property type="match status" value="1"/>
</dbReference>
<feature type="domain" description="Lipoxygenase" evidence="7">
    <location>
        <begin position="1"/>
        <end position="199"/>
    </location>
</feature>
<gene>
    <name evidence="8" type="ORF">AYBTSS11_LOCUS14486</name>
</gene>
<evidence type="ECO:0000256" key="3">
    <source>
        <dbReference type="ARBA" id="ARBA00022964"/>
    </source>
</evidence>
<dbReference type="PROSITE" id="PS51393">
    <property type="entry name" value="LIPOXYGENASE_3"/>
    <property type="match status" value="1"/>
</dbReference>
<accession>A0AA86SI51</accession>
<evidence type="ECO:0000256" key="1">
    <source>
        <dbReference type="ARBA" id="ARBA00001962"/>
    </source>
</evidence>
<reference evidence="8" key="1">
    <citation type="submission" date="2023-10" db="EMBL/GenBank/DDBJ databases">
        <authorList>
            <person name="Domelevo Entfellner J.-B."/>
        </authorList>
    </citation>
    <scope>NUCLEOTIDE SEQUENCE</scope>
</reference>
<dbReference type="PROSITE" id="PS00711">
    <property type="entry name" value="LIPOXYGENASE_1"/>
    <property type="match status" value="1"/>
</dbReference>
<comment type="cofactor">
    <cofactor evidence="1 6">
        <name>Fe cation</name>
        <dbReference type="ChEBI" id="CHEBI:24875"/>
    </cofactor>
</comment>
<evidence type="ECO:0000256" key="2">
    <source>
        <dbReference type="ARBA" id="ARBA00022723"/>
    </source>
</evidence>
<keyword evidence="9" id="KW-1185">Reference proteome</keyword>
<evidence type="ECO:0000313" key="8">
    <source>
        <dbReference type="EMBL" id="CAJ1950887.1"/>
    </source>
</evidence>
<dbReference type="AlphaFoldDB" id="A0AA86SI51"/>
<dbReference type="Proteomes" id="UP001189624">
    <property type="component" value="Chromosome 4"/>
</dbReference>
<dbReference type="GO" id="GO:0034440">
    <property type="term" value="P:lipid oxidation"/>
    <property type="evidence" value="ECO:0007669"/>
    <property type="project" value="InterPro"/>
</dbReference>
<dbReference type="PRINTS" id="PR00087">
    <property type="entry name" value="LIPOXYGENASE"/>
</dbReference>
<keyword evidence="2 6" id="KW-0479">Metal-binding</keyword>
<sequence length="199" mass="22654">MPYLKKINYLPSAKAYATRTFLFLKDDGTLKPLAIELSKPRLIRDCDLGFKPVLPLPVIDVQPHPDINYHWGVESKVVLPADKGVESTIWLLAKAHVIVNDTNYHQLISHWLNTHAVMEPFAIATHRNLSVVHPVYKLLHPHYRDTININALAREILINAGSIVEQTFLPGPYSMEMSSAVYKNWVFTDQALPNDLIKR</sequence>
<comment type="similarity">
    <text evidence="6">Belongs to the lipoxygenase family.</text>
</comment>
<evidence type="ECO:0000313" key="9">
    <source>
        <dbReference type="Proteomes" id="UP001189624"/>
    </source>
</evidence>
<dbReference type="GO" id="GO:0016702">
    <property type="term" value="F:oxidoreductase activity, acting on single donors with incorporation of molecular oxygen, incorporation of two atoms of oxygen"/>
    <property type="evidence" value="ECO:0007669"/>
    <property type="project" value="InterPro"/>
</dbReference>
<dbReference type="Pfam" id="PF00305">
    <property type="entry name" value="Lipoxygenase"/>
    <property type="match status" value="2"/>
</dbReference>
<dbReference type="EMBL" id="OY731401">
    <property type="protein sequence ID" value="CAJ1950887.1"/>
    <property type="molecule type" value="Genomic_DNA"/>
</dbReference>
<name>A0AA86SI51_9FABA</name>
<keyword evidence="3 6" id="KW-0223">Dioxygenase</keyword>
<protein>
    <recommendedName>
        <fullName evidence="7">Lipoxygenase domain-containing protein</fullName>
    </recommendedName>
</protein>
<evidence type="ECO:0000256" key="4">
    <source>
        <dbReference type="ARBA" id="ARBA00023002"/>
    </source>
</evidence>
<dbReference type="Gramene" id="rna-AYBTSS11_LOCUS14486">
    <property type="protein sequence ID" value="CAJ1950887.1"/>
    <property type="gene ID" value="gene-AYBTSS11_LOCUS14486"/>
</dbReference>
<keyword evidence="4 6" id="KW-0560">Oxidoreductase</keyword>
<dbReference type="GO" id="GO:0046872">
    <property type="term" value="F:metal ion binding"/>
    <property type="evidence" value="ECO:0007669"/>
    <property type="project" value="UniProtKB-KW"/>
</dbReference>
<dbReference type="InterPro" id="IPR000907">
    <property type="entry name" value="LipOase"/>
</dbReference>
<organism evidence="8 9">
    <name type="scientific">Sphenostylis stenocarpa</name>
    <dbReference type="NCBI Taxonomy" id="92480"/>
    <lineage>
        <taxon>Eukaryota</taxon>
        <taxon>Viridiplantae</taxon>
        <taxon>Streptophyta</taxon>
        <taxon>Embryophyta</taxon>
        <taxon>Tracheophyta</taxon>
        <taxon>Spermatophyta</taxon>
        <taxon>Magnoliopsida</taxon>
        <taxon>eudicotyledons</taxon>
        <taxon>Gunneridae</taxon>
        <taxon>Pentapetalae</taxon>
        <taxon>rosids</taxon>
        <taxon>fabids</taxon>
        <taxon>Fabales</taxon>
        <taxon>Fabaceae</taxon>
        <taxon>Papilionoideae</taxon>
        <taxon>50 kb inversion clade</taxon>
        <taxon>NPAAA clade</taxon>
        <taxon>indigoferoid/millettioid clade</taxon>
        <taxon>Phaseoleae</taxon>
        <taxon>Sphenostylis</taxon>
    </lineage>
</organism>
<dbReference type="InterPro" id="IPR020833">
    <property type="entry name" value="LipOase_Fe_BS"/>
</dbReference>
<keyword evidence="5 6" id="KW-0408">Iron</keyword>
<dbReference type="PROSITE" id="PS00081">
    <property type="entry name" value="LIPOXYGENASE_2"/>
    <property type="match status" value="1"/>
</dbReference>
<proteinExistence type="inferred from homology"/>
<evidence type="ECO:0000256" key="6">
    <source>
        <dbReference type="RuleBase" id="RU003974"/>
    </source>
</evidence>
<dbReference type="Gene3D" id="3.10.450.60">
    <property type="match status" value="1"/>
</dbReference>
<dbReference type="PANTHER" id="PTHR11771">
    <property type="entry name" value="LIPOXYGENASE"/>
    <property type="match status" value="1"/>
</dbReference>
<dbReference type="InterPro" id="IPR020834">
    <property type="entry name" value="LipOase_CS"/>
</dbReference>
<dbReference type="InterPro" id="IPR036226">
    <property type="entry name" value="LipOase_C_sf"/>
</dbReference>
<dbReference type="Gene3D" id="1.20.245.10">
    <property type="entry name" value="Lipoxygenase-1, Domain 5"/>
    <property type="match status" value="1"/>
</dbReference>
<evidence type="ECO:0000259" key="7">
    <source>
        <dbReference type="PROSITE" id="PS51393"/>
    </source>
</evidence>
<dbReference type="InterPro" id="IPR013819">
    <property type="entry name" value="LipOase_C"/>
</dbReference>
<evidence type="ECO:0000256" key="5">
    <source>
        <dbReference type="ARBA" id="ARBA00023004"/>
    </source>
</evidence>